<dbReference type="AlphaFoldDB" id="A0A6A9UDI3"/>
<reference evidence="1 2" key="1">
    <citation type="submission" date="2019-12" db="EMBL/GenBank/DDBJ databases">
        <title>Whole-genome sequencing of Allorhizobium vitis.</title>
        <authorList>
            <person name="Gan H.M."/>
            <person name="Szegedi E."/>
            <person name="Burr T."/>
            <person name="Savka M.A."/>
        </authorList>
    </citation>
    <scope>NUCLEOTIDE SEQUENCE [LARGE SCALE GENOMIC DNA]</scope>
    <source>
        <strain evidence="1 2">CG415</strain>
    </source>
</reference>
<sequence length="331" mass="37309">MTSTPVAQQRQQVACIGFWADYEDYFWTKADPSRFDVHVLNVKDAARHRPIFKIMPRFGRKYLYNRIIAQQIASQPDALFLVNEREEIVEYLHKARPRARIAVVVRNPIATKNGMGPLLQDLHAAGYPVLSFDEADCQRYGFEPYRQYIAAVDSVKSVQAVVDFAFLGKDKGRKSLIEALSSDLRRRGFTTSIRFTELKKARKTLADRLAKHTGNSPYPAYLAENLAARCIIDIVQDGQQGLTLRPLEATLYGRKLLTNNGSVRVADFYHPANVFLLDGNANLDGIEEFFKAPFQPVSPEVMALYSVEALIDRVNILLNNVGVREESSPAA</sequence>
<evidence type="ECO:0000313" key="2">
    <source>
        <dbReference type="Proteomes" id="UP000440716"/>
    </source>
</evidence>
<evidence type="ECO:0000313" key="1">
    <source>
        <dbReference type="EMBL" id="MVA56073.1"/>
    </source>
</evidence>
<organism evidence="1 2">
    <name type="scientific">Agrobacterium vitis</name>
    <name type="common">Rhizobium vitis</name>
    <dbReference type="NCBI Taxonomy" id="373"/>
    <lineage>
        <taxon>Bacteria</taxon>
        <taxon>Pseudomonadati</taxon>
        <taxon>Pseudomonadota</taxon>
        <taxon>Alphaproteobacteria</taxon>
        <taxon>Hyphomicrobiales</taxon>
        <taxon>Rhizobiaceae</taxon>
        <taxon>Rhizobium/Agrobacterium group</taxon>
        <taxon>Agrobacterium</taxon>
    </lineage>
</organism>
<dbReference type="OrthoDB" id="20837at2"/>
<name>A0A6A9UDI3_AGRVI</name>
<dbReference type="EMBL" id="WPHU01000003">
    <property type="protein sequence ID" value="MVA56073.1"/>
    <property type="molecule type" value="Genomic_DNA"/>
</dbReference>
<dbReference type="RefSeq" id="WP_141748637.1">
    <property type="nucleotide sequence ID" value="NZ_AP023268.1"/>
</dbReference>
<gene>
    <name evidence="1" type="ORF">GOZ88_08100</name>
</gene>
<comment type="caution">
    <text evidence="1">The sequence shown here is derived from an EMBL/GenBank/DDBJ whole genome shotgun (WGS) entry which is preliminary data.</text>
</comment>
<accession>A0A6A9UDI3</accession>
<proteinExistence type="predicted"/>
<dbReference type="Proteomes" id="UP000440716">
    <property type="component" value="Unassembled WGS sequence"/>
</dbReference>
<dbReference type="GeneID" id="60684523"/>
<protein>
    <submittedName>
        <fullName evidence="1">Uncharacterized protein</fullName>
    </submittedName>
</protein>